<feature type="region of interest" description="Disordered" evidence="1">
    <location>
        <begin position="59"/>
        <end position="82"/>
    </location>
</feature>
<evidence type="ECO:0000313" key="3">
    <source>
        <dbReference type="Proteomes" id="UP001430679"/>
    </source>
</evidence>
<comment type="caution">
    <text evidence="2">The sequence shown here is derived from an EMBL/GenBank/DDBJ whole genome shotgun (WGS) entry which is preliminary data.</text>
</comment>
<keyword evidence="3" id="KW-1185">Reference proteome</keyword>
<accession>A0ABS8MAF4</accession>
<sequence length="82" mass="9077">MKKIAFIIAISLLIISCQEPQKTTEEKNQIGKYQMTVIQRADTGEVCLFVLDTETGSVTMRNDKSGSWAPQGNPEDSVDKSL</sequence>
<name>A0ABS8MAF4_9FLAO</name>
<dbReference type="RefSeq" id="WP_230034095.1">
    <property type="nucleotide sequence ID" value="NZ_JAJJMM010000001.1"/>
</dbReference>
<evidence type="ECO:0008006" key="4">
    <source>
        <dbReference type="Google" id="ProtNLM"/>
    </source>
</evidence>
<reference evidence="2" key="1">
    <citation type="submission" date="2021-11" db="EMBL/GenBank/DDBJ databases">
        <title>Description of novel Flavobacterium species.</title>
        <authorList>
            <person name="Saticioglu I.B."/>
            <person name="Ay H."/>
            <person name="Altun S."/>
            <person name="Duman M."/>
        </authorList>
    </citation>
    <scope>NUCLEOTIDE SEQUENCE</scope>
    <source>
        <strain evidence="2">F-30</strain>
    </source>
</reference>
<proteinExistence type="predicted"/>
<organism evidence="2 3">
    <name type="scientific">Flavobacterium piscisymbiosum</name>
    <dbReference type="NCBI Taxonomy" id="2893753"/>
    <lineage>
        <taxon>Bacteria</taxon>
        <taxon>Pseudomonadati</taxon>
        <taxon>Bacteroidota</taxon>
        <taxon>Flavobacteriia</taxon>
        <taxon>Flavobacteriales</taxon>
        <taxon>Flavobacteriaceae</taxon>
        <taxon>Flavobacterium</taxon>
    </lineage>
</organism>
<evidence type="ECO:0000256" key="1">
    <source>
        <dbReference type="SAM" id="MobiDB-lite"/>
    </source>
</evidence>
<evidence type="ECO:0000313" key="2">
    <source>
        <dbReference type="EMBL" id="MCC9062471.1"/>
    </source>
</evidence>
<dbReference type="Proteomes" id="UP001430679">
    <property type="component" value="Unassembled WGS sequence"/>
</dbReference>
<dbReference type="EMBL" id="JAJJMM010000001">
    <property type="protein sequence ID" value="MCC9062471.1"/>
    <property type="molecule type" value="Genomic_DNA"/>
</dbReference>
<dbReference type="PROSITE" id="PS51257">
    <property type="entry name" value="PROKAR_LIPOPROTEIN"/>
    <property type="match status" value="1"/>
</dbReference>
<gene>
    <name evidence="2" type="ORF">LNP81_05640</name>
</gene>
<protein>
    <recommendedName>
        <fullName evidence="4">PepSY domain-containing protein</fullName>
    </recommendedName>
</protein>